<keyword evidence="3" id="KW-1185">Reference proteome</keyword>
<keyword evidence="1" id="KW-0472">Membrane</keyword>
<feature type="transmembrane region" description="Helical" evidence="1">
    <location>
        <begin position="12"/>
        <end position="30"/>
    </location>
</feature>
<dbReference type="EMBL" id="JBGEWD010000003">
    <property type="protein sequence ID" value="MEY7999589.1"/>
    <property type="molecule type" value="Genomic_DNA"/>
</dbReference>
<evidence type="ECO:0000313" key="2">
    <source>
        <dbReference type="EMBL" id="MEY7999589.1"/>
    </source>
</evidence>
<sequence>MRKHTRDKVTKVLVIFVVFMFIIGLLPMFFR</sequence>
<keyword evidence="1" id="KW-1133">Transmembrane helix</keyword>
<accession>A0ABV4BLB7</accession>
<comment type="caution">
    <text evidence="2">The sequence shown here is derived from an EMBL/GenBank/DDBJ whole genome shotgun (WGS) entry which is preliminary data.</text>
</comment>
<dbReference type="Proteomes" id="UP001564657">
    <property type="component" value="Unassembled WGS sequence"/>
</dbReference>
<reference evidence="2 3" key="1">
    <citation type="submission" date="2024-08" db="EMBL/GenBank/DDBJ databases">
        <title>Clostridium lapicellarii sp. nov., and Clostridium renhuaiense sp. nov., two species isolated from the mud in a fermentation cellar used for producing sauce-flavour Chinese liquors.</title>
        <authorList>
            <person name="Yang F."/>
            <person name="Wang H."/>
            <person name="Chen L.Q."/>
            <person name="Zhou N."/>
            <person name="Lu J.J."/>
            <person name="Pu X.X."/>
            <person name="Wan B."/>
            <person name="Wang L."/>
            <person name="Liu S.J."/>
        </authorList>
    </citation>
    <scope>NUCLEOTIDE SEQUENCE [LARGE SCALE GENOMIC DNA]</scope>
    <source>
        <strain evidence="2 3">MT-5</strain>
    </source>
</reference>
<keyword evidence="1" id="KW-0812">Transmembrane</keyword>
<proteinExistence type="predicted"/>
<dbReference type="RefSeq" id="WP_369703475.1">
    <property type="nucleotide sequence ID" value="NZ_JBGEWD010000003.1"/>
</dbReference>
<name>A0ABV4BLB7_9CLOT</name>
<protein>
    <submittedName>
        <fullName evidence="2">DUF4044 domain-containing protein</fullName>
    </submittedName>
</protein>
<evidence type="ECO:0000256" key="1">
    <source>
        <dbReference type="SAM" id="Phobius"/>
    </source>
</evidence>
<organism evidence="2 3">
    <name type="scientific">Clostridium moutaii</name>
    <dbReference type="NCBI Taxonomy" id="3240932"/>
    <lineage>
        <taxon>Bacteria</taxon>
        <taxon>Bacillati</taxon>
        <taxon>Bacillota</taxon>
        <taxon>Clostridia</taxon>
        <taxon>Eubacteriales</taxon>
        <taxon>Clostridiaceae</taxon>
        <taxon>Clostridium</taxon>
    </lineage>
</organism>
<evidence type="ECO:0000313" key="3">
    <source>
        <dbReference type="Proteomes" id="UP001564657"/>
    </source>
</evidence>
<gene>
    <name evidence="2" type="ORF">AB8U03_05120</name>
</gene>